<feature type="region of interest" description="Disordered" evidence="1">
    <location>
        <begin position="43"/>
        <end position="68"/>
    </location>
</feature>
<dbReference type="EMBL" id="CP011497">
    <property type="protein sequence ID" value="AKJ12151.1"/>
    <property type="molecule type" value="Genomic_DNA"/>
</dbReference>
<reference evidence="2 3" key="1">
    <citation type="journal article" date="2015" name="ISME J.">
        <title>Draft Genome Sequence of Streptomyces incarnatus NRRL8089, which Produces the Nucleoside Antibiotic Sinefungin.</title>
        <authorList>
            <person name="Oshima K."/>
            <person name="Hattori M."/>
            <person name="Shimizu H."/>
            <person name="Fukuda K."/>
            <person name="Nemoto M."/>
            <person name="Inagaki K."/>
            <person name="Tamura T."/>
        </authorList>
    </citation>
    <scope>NUCLEOTIDE SEQUENCE [LARGE SCALE GENOMIC DNA]</scope>
    <source>
        <strain evidence="2 3">NRRL 8089</strain>
    </source>
</reference>
<dbReference type="InterPro" id="IPR023509">
    <property type="entry name" value="DTD-like_sf"/>
</dbReference>
<evidence type="ECO:0000313" key="3">
    <source>
        <dbReference type="Proteomes" id="UP000035366"/>
    </source>
</evidence>
<name>A0ABM5TM82_9ACTN</name>
<dbReference type="SUPFAM" id="SSF69500">
    <property type="entry name" value="DTD-like"/>
    <property type="match status" value="1"/>
</dbReference>
<dbReference type="Proteomes" id="UP000035366">
    <property type="component" value="Chromosome"/>
</dbReference>
<organism evidence="2 3">
    <name type="scientific">Streptomyces incarnatus</name>
    <dbReference type="NCBI Taxonomy" id="665007"/>
    <lineage>
        <taxon>Bacteria</taxon>
        <taxon>Bacillati</taxon>
        <taxon>Actinomycetota</taxon>
        <taxon>Actinomycetes</taxon>
        <taxon>Kitasatosporales</taxon>
        <taxon>Streptomycetaceae</taxon>
        <taxon>Streptomyces</taxon>
    </lineage>
</organism>
<accession>A0ABM5TM82</accession>
<protein>
    <submittedName>
        <fullName evidence="2">Uncharacterized protein</fullName>
    </submittedName>
</protein>
<dbReference type="RefSeq" id="WP_208903529.1">
    <property type="nucleotide sequence ID" value="NZ_CP011497.1"/>
</dbReference>
<evidence type="ECO:0000313" key="2">
    <source>
        <dbReference type="EMBL" id="AKJ12151.1"/>
    </source>
</evidence>
<feature type="compositionally biased region" description="Pro residues" evidence="1">
    <location>
        <begin position="44"/>
        <end position="55"/>
    </location>
</feature>
<keyword evidence="3" id="KW-1185">Reference proteome</keyword>
<proteinExistence type="predicted"/>
<evidence type="ECO:0000256" key="1">
    <source>
        <dbReference type="SAM" id="MobiDB-lite"/>
    </source>
</evidence>
<sequence length="68" mass="7213">MCPDCEDFARTVLLLGQLALYADMNGADLDFVDAVSPSLAVSLPEPPPGTFPPGYDPNDGPEYPGEGW</sequence>
<gene>
    <name evidence="2" type="ORF">ABB07_19540</name>
</gene>